<comment type="caution">
    <text evidence="3">The sequence shown here is derived from an EMBL/GenBank/DDBJ whole genome shotgun (WGS) entry which is preliminary data.</text>
</comment>
<dbReference type="NCBIfam" id="TIGR00350">
    <property type="entry name" value="lytR_cpsA_psr"/>
    <property type="match status" value="1"/>
</dbReference>
<gene>
    <name evidence="3" type="ORF">DES36_1256</name>
</gene>
<dbReference type="Gene3D" id="3.40.630.190">
    <property type="entry name" value="LCP protein"/>
    <property type="match status" value="1"/>
</dbReference>
<dbReference type="InterPro" id="IPR050922">
    <property type="entry name" value="LytR/CpsA/Psr_CW_biosynth"/>
</dbReference>
<keyword evidence="4" id="KW-1185">Reference proteome</keyword>
<evidence type="ECO:0000256" key="1">
    <source>
        <dbReference type="ARBA" id="ARBA00006068"/>
    </source>
</evidence>
<comment type="similarity">
    <text evidence="1">Belongs to the LytR/CpsA/Psr (LCP) family.</text>
</comment>
<feature type="domain" description="Cell envelope-related transcriptional attenuator" evidence="2">
    <location>
        <begin position="85"/>
        <end position="227"/>
    </location>
</feature>
<evidence type="ECO:0000259" key="2">
    <source>
        <dbReference type="Pfam" id="PF03816"/>
    </source>
</evidence>
<name>A0A366HZR6_9FIRM</name>
<organism evidence="3 4">
    <name type="scientific">Alkalibaculum bacchi</name>
    <dbReference type="NCBI Taxonomy" id="645887"/>
    <lineage>
        <taxon>Bacteria</taxon>
        <taxon>Bacillati</taxon>
        <taxon>Bacillota</taxon>
        <taxon>Clostridia</taxon>
        <taxon>Eubacteriales</taxon>
        <taxon>Eubacteriaceae</taxon>
        <taxon>Alkalibaculum</taxon>
    </lineage>
</organism>
<accession>A0A366HZR6</accession>
<evidence type="ECO:0000313" key="3">
    <source>
        <dbReference type="EMBL" id="RBP58071.1"/>
    </source>
</evidence>
<dbReference type="RefSeq" id="WP_113921755.1">
    <property type="nucleotide sequence ID" value="NZ_RXYD01000012.1"/>
</dbReference>
<dbReference type="EMBL" id="QNRX01000025">
    <property type="protein sequence ID" value="RBP58071.1"/>
    <property type="molecule type" value="Genomic_DNA"/>
</dbReference>
<dbReference type="Proteomes" id="UP000253490">
    <property type="component" value="Unassembled WGS sequence"/>
</dbReference>
<dbReference type="PANTHER" id="PTHR33392:SF6">
    <property type="entry name" value="POLYISOPRENYL-TEICHOIC ACID--PEPTIDOGLYCAN TEICHOIC ACID TRANSFERASE TAGU"/>
    <property type="match status" value="1"/>
</dbReference>
<evidence type="ECO:0000313" key="4">
    <source>
        <dbReference type="Proteomes" id="UP000253490"/>
    </source>
</evidence>
<proteinExistence type="inferred from homology"/>
<dbReference type="Pfam" id="PF03816">
    <property type="entry name" value="LytR_cpsA_psr"/>
    <property type="match status" value="1"/>
</dbReference>
<reference evidence="3 4" key="1">
    <citation type="submission" date="2018-06" db="EMBL/GenBank/DDBJ databases">
        <title>Genomic Encyclopedia of Type Strains, Phase IV (KMG-IV): sequencing the most valuable type-strain genomes for metagenomic binning, comparative biology and taxonomic classification.</title>
        <authorList>
            <person name="Goeker M."/>
        </authorList>
    </citation>
    <scope>NUCLEOTIDE SEQUENCE [LARGE SCALE GENOMIC DNA]</scope>
    <source>
        <strain evidence="3 4">DSM 22112</strain>
    </source>
</reference>
<protein>
    <submittedName>
        <fullName evidence="3">LytR family transcriptional attenuator</fullName>
    </submittedName>
</protein>
<dbReference type="InterPro" id="IPR004474">
    <property type="entry name" value="LytR_CpsA_psr"/>
</dbReference>
<sequence length="327" mass="36374">MASMKKNRSTGKKVLIGFLALVLLISAGGYYLFDKYLGDMNRVDISKNDEELNISPESSKKGNEIINIALFGIDTRANDYDSATRSDSIMIASLDKQHKKIKLTSIMRDTYVNISDRGYDKINHSYAYGGPELAIKTINKNFDMNIKNYVTVNFSAMAKIVDAVGGVEIDVKDYEIKHIPGVNGTGLQKLSGDQAVSYSRIRYSGDGDYERTQRQRTVLENVITKVLNSKSLTQALALIETLTPNVETSLSTTDMVGLATDVFSSNIKTLENTRLPLDEHSKGGTWNGVYYLKPNTLVDNVKYLHEFIYEDGDYQASVIVNEISEGI</sequence>
<dbReference type="PANTHER" id="PTHR33392">
    <property type="entry name" value="POLYISOPRENYL-TEICHOIC ACID--PEPTIDOGLYCAN TEICHOIC ACID TRANSFERASE TAGU"/>
    <property type="match status" value="1"/>
</dbReference>
<dbReference type="OrthoDB" id="27330at2"/>
<dbReference type="AlphaFoldDB" id="A0A366HZR6"/>